<evidence type="ECO:0000256" key="5">
    <source>
        <dbReference type="ARBA" id="ARBA00023026"/>
    </source>
</evidence>
<dbReference type="InterPro" id="IPR021765">
    <property type="entry name" value="UstYa-like"/>
</dbReference>
<keyword evidence="12" id="KW-1185">Reference proteome</keyword>
<dbReference type="EnsemblFungi" id="MAPG_02102T0">
    <property type="protein sequence ID" value="MAPG_02102T0"/>
    <property type="gene ID" value="MAPG_02102"/>
</dbReference>
<sequence>MVFWAKQAPQSQGYAVVEDGDSVASSSSLHPASERKGCRRSYARAIVLIAWQLMLCTVMFLSGAAMMGSDPPHGHHQEYHDKGLPIERQCAGQLSIYSPLLDAVEYEERNFTDPTAGADSGYVGQPTKAMEKKWKDLADVPAIVIPFDKLPLLNRTEDAGGQRGSRFLTVRPGTPHPWSTGGYVGVTEVFHHLHCLNVLRQYIWRDGYASPGHDDDDERPPLPSMMRHGSSREHTDHCIDTLRQALMCSGDVTPYLVYAGDGVDGDGSWPPKNAREDFQALHKCRRFEPLLKYVWENGLLARRQ</sequence>
<comment type="subcellular location">
    <subcellularLocation>
        <location evidence="1">Membrane</location>
        <topology evidence="1">Single-pass membrane protein</topology>
    </subcellularLocation>
</comment>
<reference evidence="11" key="4">
    <citation type="journal article" date="2015" name="G3 (Bethesda)">
        <title>Genome sequences of three phytopathogenic species of the Magnaporthaceae family of fungi.</title>
        <authorList>
            <person name="Okagaki L.H."/>
            <person name="Nunes C.C."/>
            <person name="Sailsbery J."/>
            <person name="Clay B."/>
            <person name="Brown D."/>
            <person name="John T."/>
            <person name="Oh Y."/>
            <person name="Young N."/>
            <person name="Fitzgerald M."/>
            <person name="Haas B.J."/>
            <person name="Zeng Q."/>
            <person name="Young S."/>
            <person name="Adiconis X."/>
            <person name="Fan L."/>
            <person name="Levin J.Z."/>
            <person name="Mitchell T.K."/>
            <person name="Okubara P.A."/>
            <person name="Farman M.L."/>
            <person name="Kohn L.M."/>
            <person name="Birren B."/>
            <person name="Ma L.-J."/>
            <person name="Dean R.A."/>
        </authorList>
    </citation>
    <scope>NUCLEOTIDE SEQUENCE</scope>
    <source>
        <strain evidence="11">ATCC 64411 / 73-15</strain>
    </source>
</reference>
<dbReference type="OMA" id="KCRNFWE"/>
<reference evidence="10" key="1">
    <citation type="submission" date="2010-05" db="EMBL/GenBank/DDBJ databases">
        <title>The Genome Sequence of Magnaporthe poae strain ATCC 64411.</title>
        <authorList>
            <consortium name="The Broad Institute Genome Sequencing Platform"/>
            <consortium name="Broad Institute Genome Sequencing Center for Infectious Disease"/>
            <person name="Ma L.-J."/>
            <person name="Dead R."/>
            <person name="Young S."/>
            <person name="Zeng Q."/>
            <person name="Koehrsen M."/>
            <person name="Alvarado L."/>
            <person name="Berlin A."/>
            <person name="Chapman S.B."/>
            <person name="Chen Z."/>
            <person name="Freedman E."/>
            <person name="Gellesch M."/>
            <person name="Goldberg J."/>
            <person name="Griggs A."/>
            <person name="Gujja S."/>
            <person name="Heilman E.R."/>
            <person name="Heiman D."/>
            <person name="Hepburn T."/>
            <person name="Howarth C."/>
            <person name="Jen D."/>
            <person name="Larson L."/>
            <person name="Mehta T."/>
            <person name="Neiman D."/>
            <person name="Pearson M."/>
            <person name="Roberts A."/>
            <person name="Saif S."/>
            <person name="Shea T."/>
            <person name="Shenoy N."/>
            <person name="Sisk P."/>
            <person name="Stolte C."/>
            <person name="Sykes S."/>
            <person name="Walk T."/>
            <person name="White J."/>
            <person name="Yandava C."/>
            <person name="Haas B."/>
            <person name="Nusbaum C."/>
            <person name="Birren B."/>
        </authorList>
    </citation>
    <scope>NUCLEOTIDE SEQUENCE</scope>
    <source>
        <strain evidence="10">ATCC 64411</strain>
    </source>
</reference>
<organism evidence="11 12">
    <name type="scientific">Magnaporthiopsis poae (strain ATCC 64411 / 73-15)</name>
    <name type="common">Kentucky bluegrass fungus</name>
    <name type="synonym">Magnaporthe poae</name>
    <dbReference type="NCBI Taxonomy" id="644358"/>
    <lineage>
        <taxon>Eukaryota</taxon>
        <taxon>Fungi</taxon>
        <taxon>Dikarya</taxon>
        <taxon>Ascomycota</taxon>
        <taxon>Pezizomycotina</taxon>
        <taxon>Sordariomycetes</taxon>
        <taxon>Sordariomycetidae</taxon>
        <taxon>Magnaporthales</taxon>
        <taxon>Magnaporthaceae</taxon>
        <taxon>Magnaporthiopsis</taxon>
    </lineage>
</organism>
<proteinExistence type="inferred from homology"/>
<reference evidence="10" key="3">
    <citation type="submission" date="2011-03" db="EMBL/GenBank/DDBJ databases">
        <title>Annotation of Magnaporthe poae ATCC 64411.</title>
        <authorList>
            <person name="Ma L.-J."/>
            <person name="Dead R."/>
            <person name="Young S.K."/>
            <person name="Zeng Q."/>
            <person name="Gargeya S."/>
            <person name="Fitzgerald M."/>
            <person name="Haas B."/>
            <person name="Abouelleil A."/>
            <person name="Alvarado L."/>
            <person name="Arachchi H.M."/>
            <person name="Berlin A."/>
            <person name="Brown A."/>
            <person name="Chapman S.B."/>
            <person name="Chen Z."/>
            <person name="Dunbar C."/>
            <person name="Freedman E."/>
            <person name="Gearin G."/>
            <person name="Gellesch M."/>
            <person name="Goldberg J."/>
            <person name="Griggs A."/>
            <person name="Gujja S."/>
            <person name="Heiman D."/>
            <person name="Howarth C."/>
            <person name="Larson L."/>
            <person name="Lui A."/>
            <person name="MacDonald P.J.P."/>
            <person name="Mehta T."/>
            <person name="Montmayeur A."/>
            <person name="Murphy C."/>
            <person name="Neiman D."/>
            <person name="Pearson M."/>
            <person name="Priest M."/>
            <person name="Roberts A."/>
            <person name="Saif S."/>
            <person name="Shea T."/>
            <person name="Shenoy N."/>
            <person name="Sisk P."/>
            <person name="Stolte C."/>
            <person name="Sykes S."/>
            <person name="Yandava C."/>
            <person name="Wortman J."/>
            <person name="Nusbaum C."/>
            <person name="Birren B."/>
        </authorList>
    </citation>
    <scope>NUCLEOTIDE SEQUENCE</scope>
    <source>
        <strain evidence="10">ATCC 64411</strain>
    </source>
</reference>
<comment type="similarity">
    <text evidence="8">Belongs to the ustYa family.</text>
</comment>
<evidence type="ECO:0000313" key="12">
    <source>
        <dbReference type="Proteomes" id="UP000011715"/>
    </source>
</evidence>
<evidence type="ECO:0000313" key="11">
    <source>
        <dbReference type="EnsemblFungi" id="MAPG_02102T0"/>
    </source>
</evidence>
<dbReference type="PANTHER" id="PTHR33365:SF4">
    <property type="entry name" value="CYCLOCHLOROTINE BIOSYNTHESIS PROTEIN O"/>
    <property type="match status" value="1"/>
</dbReference>
<protein>
    <recommendedName>
        <fullName evidence="13">Oxidase ustYa</fullName>
    </recommendedName>
</protein>
<evidence type="ECO:0008006" key="13">
    <source>
        <dbReference type="Google" id="ProtNLM"/>
    </source>
</evidence>
<keyword evidence="6 9" id="KW-0472">Membrane</keyword>
<evidence type="ECO:0000313" key="10">
    <source>
        <dbReference type="EMBL" id="KLU83035.1"/>
    </source>
</evidence>
<dbReference type="VEuPathDB" id="FungiDB:MAPG_02102"/>
<dbReference type="OrthoDB" id="3687641at2759"/>
<reference evidence="12" key="2">
    <citation type="submission" date="2010-05" db="EMBL/GenBank/DDBJ databases">
        <title>The genome sequence of Magnaporthe poae strain ATCC 64411.</title>
        <authorList>
            <person name="Ma L.-J."/>
            <person name="Dead R."/>
            <person name="Young S."/>
            <person name="Zeng Q."/>
            <person name="Koehrsen M."/>
            <person name="Alvarado L."/>
            <person name="Berlin A."/>
            <person name="Chapman S.B."/>
            <person name="Chen Z."/>
            <person name="Freedman E."/>
            <person name="Gellesch M."/>
            <person name="Goldberg J."/>
            <person name="Griggs A."/>
            <person name="Gujja S."/>
            <person name="Heilman E.R."/>
            <person name="Heiman D."/>
            <person name="Hepburn T."/>
            <person name="Howarth C."/>
            <person name="Jen D."/>
            <person name="Larson L."/>
            <person name="Mehta T."/>
            <person name="Neiman D."/>
            <person name="Pearson M."/>
            <person name="Roberts A."/>
            <person name="Saif S."/>
            <person name="Shea T."/>
            <person name="Shenoy N."/>
            <person name="Sisk P."/>
            <person name="Stolte C."/>
            <person name="Sykes S."/>
            <person name="Walk T."/>
            <person name="White J."/>
            <person name="Yandava C."/>
            <person name="Haas B."/>
            <person name="Nusbaum C."/>
            <person name="Birren B."/>
        </authorList>
    </citation>
    <scope>NUCLEOTIDE SEQUENCE [LARGE SCALE GENOMIC DNA]</scope>
    <source>
        <strain evidence="12">ATCC 64411 / 73-15</strain>
    </source>
</reference>
<dbReference type="Pfam" id="PF11807">
    <property type="entry name" value="UstYa"/>
    <property type="match status" value="1"/>
</dbReference>
<evidence type="ECO:0000256" key="3">
    <source>
        <dbReference type="ARBA" id="ARBA00022692"/>
    </source>
</evidence>
<dbReference type="eggNOG" id="ENOG502T5DZ">
    <property type="taxonomic scope" value="Eukaryota"/>
</dbReference>
<evidence type="ECO:0000256" key="9">
    <source>
        <dbReference type="SAM" id="Phobius"/>
    </source>
</evidence>
<gene>
    <name evidence="10" type="ORF">MAPG_02102</name>
</gene>
<evidence type="ECO:0000256" key="1">
    <source>
        <dbReference type="ARBA" id="ARBA00004167"/>
    </source>
</evidence>
<keyword evidence="3 9" id="KW-0812">Transmembrane</keyword>
<evidence type="ECO:0000256" key="7">
    <source>
        <dbReference type="ARBA" id="ARBA00023180"/>
    </source>
</evidence>
<feature type="transmembrane region" description="Helical" evidence="9">
    <location>
        <begin position="45"/>
        <end position="67"/>
    </location>
</feature>
<evidence type="ECO:0000256" key="4">
    <source>
        <dbReference type="ARBA" id="ARBA00022989"/>
    </source>
</evidence>
<keyword evidence="7" id="KW-0325">Glycoprotein</keyword>
<reference evidence="11" key="5">
    <citation type="submission" date="2015-06" db="UniProtKB">
        <authorList>
            <consortium name="EnsemblFungi"/>
        </authorList>
    </citation>
    <scope>IDENTIFICATION</scope>
    <source>
        <strain evidence="11">ATCC 64411</strain>
    </source>
</reference>
<dbReference type="STRING" id="644358.A0A0C4DQG2"/>
<dbReference type="EMBL" id="GL876967">
    <property type="protein sequence ID" value="KLU83035.1"/>
    <property type="molecule type" value="Genomic_DNA"/>
</dbReference>
<evidence type="ECO:0000256" key="8">
    <source>
        <dbReference type="ARBA" id="ARBA00035112"/>
    </source>
</evidence>
<dbReference type="GO" id="GO:0016020">
    <property type="term" value="C:membrane"/>
    <property type="evidence" value="ECO:0007669"/>
    <property type="project" value="UniProtKB-SubCell"/>
</dbReference>
<accession>A0A0C4DQG2</accession>
<evidence type="ECO:0000256" key="6">
    <source>
        <dbReference type="ARBA" id="ARBA00023136"/>
    </source>
</evidence>
<comment type="pathway">
    <text evidence="2">Mycotoxin biosynthesis.</text>
</comment>
<dbReference type="Proteomes" id="UP000011715">
    <property type="component" value="Unassembled WGS sequence"/>
</dbReference>
<name>A0A0C4DQG2_MAGP6</name>
<dbReference type="AlphaFoldDB" id="A0A0C4DQG2"/>
<dbReference type="PANTHER" id="PTHR33365">
    <property type="entry name" value="YALI0B05434P"/>
    <property type="match status" value="1"/>
</dbReference>
<dbReference type="EMBL" id="ADBL01000534">
    <property type="status" value="NOT_ANNOTATED_CDS"/>
    <property type="molecule type" value="Genomic_DNA"/>
</dbReference>
<keyword evidence="5" id="KW-0843">Virulence</keyword>
<evidence type="ECO:0000256" key="2">
    <source>
        <dbReference type="ARBA" id="ARBA00004685"/>
    </source>
</evidence>
<keyword evidence="4 9" id="KW-1133">Transmembrane helix</keyword>
<dbReference type="GO" id="GO:0043386">
    <property type="term" value="P:mycotoxin biosynthetic process"/>
    <property type="evidence" value="ECO:0007669"/>
    <property type="project" value="InterPro"/>
</dbReference>